<keyword evidence="1" id="KW-0472">Membrane</keyword>
<organism evidence="2 3">
    <name type="scientific">Manihot esculenta</name>
    <name type="common">Cassava</name>
    <name type="synonym">Jatropha manihot</name>
    <dbReference type="NCBI Taxonomy" id="3983"/>
    <lineage>
        <taxon>Eukaryota</taxon>
        <taxon>Viridiplantae</taxon>
        <taxon>Streptophyta</taxon>
        <taxon>Embryophyta</taxon>
        <taxon>Tracheophyta</taxon>
        <taxon>Spermatophyta</taxon>
        <taxon>Magnoliopsida</taxon>
        <taxon>eudicotyledons</taxon>
        <taxon>Gunneridae</taxon>
        <taxon>Pentapetalae</taxon>
        <taxon>rosids</taxon>
        <taxon>fabids</taxon>
        <taxon>Malpighiales</taxon>
        <taxon>Euphorbiaceae</taxon>
        <taxon>Crotonoideae</taxon>
        <taxon>Manihoteae</taxon>
        <taxon>Manihot</taxon>
    </lineage>
</organism>
<dbReference type="Proteomes" id="UP000091857">
    <property type="component" value="Chromosome 10"/>
</dbReference>
<sequence length="70" mass="8254">MANNGWFLNNGGIYKNQQWPWRISISSLWTRLDFQLNIIDNLMFNVLYVVESVVLVSTVCFFYLCYGCSF</sequence>
<dbReference type="OMA" id="MANNGWF"/>
<evidence type="ECO:0000313" key="3">
    <source>
        <dbReference type="Proteomes" id="UP000091857"/>
    </source>
</evidence>
<dbReference type="EMBL" id="CM004396">
    <property type="protein sequence ID" value="OAY38792.1"/>
    <property type="molecule type" value="Genomic_DNA"/>
</dbReference>
<keyword evidence="3" id="KW-1185">Reference proteome</keyword>
<evidence type="ECO:0000256" key="1">
    <source>
        <dbReference type="SAM" id="Phobius"/>
    </source>
</evidence>
<name>A0A2C9V365_MANES</name>
<comment type="caution">
    <text evidence="2">The sequence shown here is derived from an EMBL/GenBank/DDBJ whole genome shotgun (WGS) entry which is preliminary data.</text>
</comment>
<dbReference type="STRING" id="3983.A0A2C9V365"/>
<keyword evidence="1" id="KW-1133">Transmembrane helix</keyword>
<accession>A0A2C9V365</accession>
<reference evidence="3" key="1">
    <citation type="journal article" date="2016" name="Nat. Biotechnol.">
        <title>Sequencing wild and cultivated cassava and related species reveals extensive interspecific hybridization and genetic diversity.</title>
        <authorList>
            <person name="Bredeson J.V."/>
            <person name="Lyons J.B."/>
            <person name="Prochnik S.E."/>
            <person name="Wu G.A."/>
            <person name="Ha C.M."/>
            <person name="Edsinger-Gonzales E."/>
            <person name="Grimwood J."/>
            <person name="Schmutz J."/>
            <person name="Rabbi I.Y."/>
            <person name="Egesi C."/>
            <person name="Nauluvula P."/>
            <person name="Lebot V."/>
            <person name="Ndunguru J."/>
            <person name="Mkamilo G."/>
            <person name="Bart R.S."/>
            <person name="Setter T.L."/>
            <person name="Gleadow R.M."/>
            <person name="Kulakow P."/>
            <person name="Ferguson M.E."/>
            <person name="Rounsley S."/>
            <person name="Rokhsar D.S."/>
        </authorList>
    </citation>
    <scope>NUCLEOTIDE SEQUENCE [LARGE SCALE GENOMIC DNA]</scope>
    <source>
        <strain evidence="3">cv. AM560-2</strain>
    </source>
</reference>
<proteinExistence type="predicted"/>
<keyword evidence="1" id="KW-0812">Transmembrane</keyword>
<protein>
    <submittedName>
        <fullName evidence="2">Uncharacterized protein</fullName>
    </submittedName>
</protein>
<dbReference type="PANTHER" id="PTHR33726:SF8">
    <property type="entry name" value="TRANSMEMBRANE PROTEIN"/>
    <property type="match status" value="1"/>
</dbReference>
<dbReference type="PANTHER" id="PTHR33726">
    <property type="entry name" value="TRANSMEMBRANE PROTEIN"/>
    <property type="match status" value="1"/>
</dbReference>
<dbReference type="Gramene" id="Manes.10G042300.1.v8.1">
    <property type="protein sequence ID" value="Manes.10G042300.1.v8.1.CDS.1"/>
    <property type="gene ID" value="Manes.10G042300.v8.1"/>
</dbReference>
<gene>
    <name evidence="2" type="ORF">MANES_10G042300v8</name>
</gene>
<feature type="transmembrane region" description="Helical" evidence="1">
    <location>
        <begin position="42"/>
        <end position="66"/>
    </location>
</feature>
<dbReference type="AlphaFoldDB" id="A0A2C9V365"/>
<evidence type="ECO:0000313" key="2">
    <source>
        <dbReference type="EMBL" id="OAY38792.1"/>
    </source>
</evidence>